<dbReference type="NCBIfam" id="NF002804">
    <property type="entry name" value="PRK02946.1"/>
    <property type="match status" value="1"/>
</dbReference>
<evidence type="ECO:0000259" key="14">
    <source>
        <dbReference type="Pfam" id="PF20423"/>
    </source>
</evidence>
<dbReference type="InterPro" id="IPR046855">
    <property type="entry name" value="AceK_kinase"/>
</dbReference>
<dbReference type="GO" id="GO:0016208">
    <property type="term" value="F:AMP binding"/>
    <property type="evidence" value="ECO:0007669"/>
    <property type="project" value="TreeGrafter"/>
</dbReference>
<keyword evidence="6 11" id="KW-0547">Nucleotide-binding</keyword>
<evidence type="ECO:0000256" key="10">
    <source>
        <dbReference type="ARBA" id="ARBA00022912"/>
    </source>
</evidence>
<keyword evidence="10 11" id="KW-0904">Protein phosphatase</keyword>
<protein>
    <recommendedName>
        <fullName evidence="11">Isocitrate dehydrogenase kinase/phosphatase</fullName>
        <shortName evidence="11">IDH kinase/phosphatase</shortName>
        <shortName evidence="11">IDHK/P</shortName>
        <ecNumber evidence="11">2.7.11.5</ecNumber>
        <ecNumber evidence="11">3.1.3.-</ecNumber>
    </recommendedName>
</protein>
<dbReference type="RefSeq" id="WP_132583193.1">
    <property type="nucleotide sequence ID" value="NZ_SMAJ01000009.1"/>
</dbReference>
<feature type="domain" description="Isocitrate dehydrogenase kinase/phosphatase (AceK) regulatory" evidence="14">
    <location>
        <begin position="24"/>
        <end position="344"/>
    </location>
</feature>
<dbReference type="EMBL" id="SMAJ01000009">
    <property type="protein sequence ID" value="TCT05798.1"/>
    <property type="molecule type" value="Genomic_DNA"/>
</dbReference>
<dbReference type="AlphaFoldDB" id="A0A4V2UY31"/>
<dbReference type="GO" id="GO:0005524">
    <property type="term" value="F:ATP binding"/>
    <property type="evidence" value="ECO:0007669"/>
    <property type="project" value="UniProtKB-UniRule"/>
</dbReference>
<evidence type="ECO:0000313" key="15">
    <source>
        <dbReference type="EMBL" id="TCT05798.1"/>
    </source>
</evidence>
<evidence type="ECO:0000256" key="6">
    <source>
        <dbReference type="ARBA" id="ARBA00022741"/>
    </source>
</evidence>
<dbReference type="GO" id="GO:0004721">
    <property type="term" value="F:phosphoprotein phosphatase activity"/>
    <property type="evidence" value="ECO:0007669"/>
    <property type="project" value="UniProtKB-KW"/>
</dbReference>
<comment type="catalytic activity">
    <reaction evidence="11">
        <text>L-seryl-[isocitrate dehydrogenase] + ATP = O-phospho-L-seryl-[isocitrate dehydrogenase] + ADP + H(+)</text>
        <dbReference type="Rhea" id="RHEA:43540"/>
        <dbReference type="Rhea" id="RHEA-COMP:10605"/>
        <dbReference type="Rhea" id="RHEA-COMP:10606"/>
        <dbReference type="ChEBI" id="CHEBI:15378"/>
        <dbReference type="ChEBI" id="CHEBI:29999"/>
        <dbReference type="ChEBI" id="CHEBI:30616"/>
        <dbReference type="ChEBI" id="CHEBI:83421"/>
        <dbReference type="ChEBI" id="CHEBI:456216"/>
        <dbReference type="EC" id="2.7.11.5"/>
    </reaction>
</comment>
<organism evidence="15 16">
    <name type="scientific">Paralcaligenes ureilyticus</name>
    <dbReference type="NCBI Taxonomy" id="627131"/>
    <lineage>
        <taxon>Bacteria</taxon>
        <taxon>Pseudomonadati</taxon>
        <taxon>Pseudomonadota</taxon>
        <taxon>Betaproteobacteria</taxon>
        <taxon>Burkholderiales</taxon>
        <taxon>Alcaligenaceae</taxon>
        <taxon>Paralcaligenes</taxon>
    </lineage>
</organism>
<dbReference type="EC" id="3.1.3.-" evidence="11"/>
<keyword evidence="1 11" id="KW-0329">Glyoxylate bypass</keyword>
<dbReference type="GO" id="GO:0006097">
    <property type="term" value="P:glyoxylate cycle"/>
    <property type="evidence" value="ECO:0007669"/>
    <property type="project" value="UniProtKB-UniRule"/>
</dbReference>
<dbReference type="Pfam" id="PF20423">
    <property type="entry name" value="AceK_regulatory"/>
    <property type="match status" value="1"/>
</dbReference>
<evidence type="ECO:0000256" key="9">
    <source>
        <dbReference type="ARBA" id="ARBA00022840"/>
    </source>
</evidence>
<evidence type="ECO:0000256" key="11">
    <source>
        <dbReference type="HAMAP-Rule" id="MF_00747"/>
    </source>
</evidence>
<dbReference type="EC" id="2.7.11.5" evidence="11"/>
<dbReference type="InterPro" id="IPR046854">
    <property type="entry name" value="AceK_regulatory"/>
</dbReference>
<feature type="binding site" evidence="11">
    <location>
        <position position="372"/>
    </location>
    <ligand>
        <name>ATP</name>
        <dbReference type="ChEBI" id="CHEBI:30616"/>
    </ligand>
</feature>
<evidence type="ECO:0000256" key="12">
    <source>
        <dbReference type="SAM" id="MobiDB-lite"/>
    </source>
</evidence>
<gene>
    <name evidence="11" type="primary">aceK</name>
    <name evidence="15" type="ORF">EDC26_10986</name>
</gene>
<dbReference type="GO" id="GO:0006006">
    <property type="term" value="P:glucose metabolic process"/>
    <property type="evidence" value="ECO:0007669"/>
    <property type="project" value="InterPro"/>
</dbReference>
<dbReference type="GO" id="GO:0005737">
    <property type="term" value="C:cytoplasm"/>
    <property type="evidence" value="ECO:0007669"/>
    <property type="project" value="UniProtKB-SubCell"/>
</dbReference>
<dbReference type="PIRSF" id="PIRSF000719">
    <property type="entry name" value="AceK"/>
    <property type="match status" value="1"/>
</dbReference>
<keyword evidence="2 11" id="KW-0963">Cytoplasm</keyword>
<evidence type="ECO:0000259" key="13">
    <source>
        <dbReference type="Pfam" id="PF06315"/>
    </source>
</evidence>
<dbReference type="HAMAP" id="MF_00747">
    <property type="entry name" value="AceK"/>
    <property type="match status" value="1"/>
</dbReference>
<sequence length="636" mass="72645">MKFGGDHQHIEPVSRRGLSPQMVASTLLAGFDRHYSLFRYSAQRAKALFESGNWRGIQQLSRERIEYYDTRVHECATTLYATLKGSDASPAGASAQQSLTKAQLDFWQSVKTEFIGLLLGHKQPECAETFFNSVSCRILHRDYFHNDFLFVRPAIATEYIDSKIPSYRVYYPNTDSLEQTIVSMVADFGLAAPFADLPADARKLARMAVHQLRHVLARDGGRRIAPDCQIHVLNSLFFRNKGAYIVGRLINQSAIFPFAIALLHSPSGQIRIDALLHSSDDLSTLFSFTRAYFMVDMETPAAYVHFLNTLLPRKSKAEIYTTIGLQKQGKTLFYRDFLHHLAHSHDAFDVAPGIKGMVMTVFTLPSYPYVFKLIRDRINKEGMDHATVRRKYQMVKIHDRVGRMADTWEYSQVALPRARCSDALLTELRSQVASLCEETADAIILRHVYIERRMTPLNLYLARASDAALDAAVKQYGDAIRELSAANIFPGDMLYKNFGVTRLGRVVFYDYDEIQRMTEMNFRSIPPAPNEEAELSSEPWYPVNANDVFPEEFRHFLLGDPRVRQAFLKYHADLLQASWWQACRDRATQGRIEDIFPYESSRRLETETSKWHPQGVPLHSHTPATFATPSHLQHTL</sequence>
<dbReference type="GO" id="GO:0008772">
    <property type="term" value="F:[isocitrate dehydrogenase (NADP+)] kinase activity"/>
    <property type="evidence" value="ECO:0007669"/>
    <property type="project" value="UniProtKB-UniRule"/>
</dbReference>
<name>A0A4V2UY31_9BURK</name>
<dbReference type="PANTHER" id="PTHR39559">
    <property type="match status" value="1"/>
</dbReference>
<keyword evidence="8 11" id="KW-0378">Hydrolase</keyword>
<proteinExistence type="inferred from homology"/>
<evidence type="ECO:0000256" key="5">
    <source>
        <dbReference type="ARBA" id="ARBA00022679"/>
    </source>
</evidence>
<comment type="subcellular location">
    <subcellularLocation>
        <location evidence="11">Cytoplasm</location>
    </subcellularLocation>
</comment>
<reference evidence="15 16" key="1">
    <citation type="submission" date="2019-03" db="EMBL/GenBank/DDBJ databases">
        <title>Genomic Encyclopedia of Type Strains, Phase IV (KMG-IV): sequencing the most valuable type-strain genomes for metagenomic binning, comparative biology and taxonomic classification.</title>
        <authorList>
            <person name="Goeker M."/>
        </authorList>
    </citation>
    <scope>NUCLEOTIDE SEQUENCE [LARGE SCALE GENOMIC DNA]</scope>
    <source>
        <strain evidence="15 16">DSM 24591</strain>
    </source>
</reference>
<feature type="binding site" evidence="11">
    <location>
        <begin position="351"/>
        <end position="357"/>
    </location>
    <ligand>
        <name>ATP</name>
        <dbReference type="ChEBI" id="CHEBI:30616"/>
    </ligand>
</feature>
<dbReference type="OrthoDB" id="5287793at2"/>
<dbReference type="GO" id="GO:0004674">
    <property type="term" value="F:protein serine/threonine kinase activity"/>
    <property type="evidence" value="ECO:0007669"/>
    <property type="project" value="UniProtKB-KW"/>
</dbReference>
<dbReference type="GO" id="GO:0006099">
    <property type="term" value="P:tricarboxylic acid cycle"/>
    <property type="evidence" value="ECO:0007669"/>
    <property type="project" value="UniProtKB-UniRule"/>
</dbReference>
<feature type="domain" description="Isocitrate dehydrogenase kinase/phosphatase (AceK) kinase" evidence="13">
    <location>
        <begin position="346"/>
        <end position="599"/>
    </location>
</feature>
<feature type="active site" evidence="11">
    <location>
        <position position="406"/>
    </location>
</feature>
<dbReference type="PANTHER" id="PTHR39559:SF1">
    <property type="entry name" value="ISOCITRATE DEHYDROGENASE KINASE_PHOSPHATASE"/>
    <property type="match status" value="1"/>
</dbReference>
<evidence type="ECO:0000256" key="4">
    <source>
        <dbReference type="ARBA" id="ARBA00022532"/>
    </source>
</evidence>
<dbReference type="Proteomes" id="UP000295525">
    <property type="component" value="Unassembled WGS sequence"/>
</dbReference>
<evidence type="ECO:0000256" key="8">
    <source>
        <dbReference type="ARBA" id="ARBA00022801"/>
    </source>
</evidence>
<keyword evidence="4 11" id="KW-0816">Tricarboxylic acid cycle</keyword>
<evidence type="ECO:0000256" key="1">
    <source>
        <dbReference type="ARBA" id="ARBA00022435"/>
    </source>
</evidence>
<keyword evidence="7 11" id="KW-0418">Kinase</keyword>
<keyword evidence="16" id="KW-1185">Reference proteome</keyword>
<dbReference type="InterPro" id="IPR010452">
    <property type="entry name" value="Isocitrate_DH_AceK"/>
</dbReference>
<comment type="similarity">
    <text evidence="11">Belongs to the AceK family.</text>
</comment>
<keyword evidence="9 11" id="KW-0067">ATP-binding</keyword>
<evidence type="ECO:0000256" key="3">
    <source>
        <dbReference type="ARBA" id="ARBA00022527"/>
    </source>
</evidence>
<feature type="region of interest" description="Disordered" evidence="12">
    <location>
        <begin position="607"/>
        <end position="636"/>
    </location>
</feature>
<keyword evidence="3 11" id="KW-0723">Serine/threonine-protein kinase</keyword>
<evidence type="ECO:0000256" key="2">
    <source>
        <dbReference type="ARBA" id="ARBA00022490"/>
    </source>
</evidence>
<keyword evidence="5 11" id="KW-0808">Transferase</keyword>
<comment type="function">
    <text evidence="11">Bifunctional enzyme which can phosphorylate or dephosphorylate isocitrate dehydrogenase (IDH) on a specific serine residue. This is a regulatory mechanism which enables bacteria to bypass the Krebs cycle via the glyoxylate shunt in response to the source of carbon. When bacteria are grown on glucose, IDH is fully active and unphosphorylated, but when grown on acetate or ethanol, the activity of IDH declines drastically concomitant with its phosphorylation.</text>
</comment>
<comment type="caution">
    <text evidence="15">The sequence shown here is derived from an EMBL/GenBank/DDBJ whole genome shotgun (WGS) entry which is preliminary data.</text>
</comment>
<dbReference type="Pfam" id="PF06315">
    <property type="entry name" value="AceK_kinase"/>
    <property type="match status" value="1"/>
</dbReference>
<evidence type="ECO:0000256" key="7">
    <source>
        <dbReference type="ARBA" id="ARBA00022777"/>
    </source>
</evidence>
<accession>A0A4V2UY31</accession>
<evidence type="ECO:0000313" key="16">
    <source>
        <dbReference type="Proteomes" id="UP000295525"/>
    </source>
</evidence>
<feature type="compositionally biased region" description="Polar residues" evidence="12">
    <location>
        <begin position="622"/>
        <end position="636"/>
    </location>
</feature>